<feature type="region of interest" description="Disordered" evidence="8">
    <location>
        <begin position="41"/>
        <end position="104"/>
    </location>
</feature>
<dbReference type="OMA" id="LLTDQYC"/>
<sequence>MPPGSAPVCVWCQATSTTMWHRLPNDQIVCQICYTKRNLLPSSDNNDSSTQKRNTSSSTASSSSSKGNHRDKGNGSSGRTRSQGQAKSSLVSKRGRRSLKKRKPIKAPSAVASIVTCSRIFYQGIKYQVGDIVSLVDIQGGIFFAQIRGFMQDQYGEKSVVLTWLLPTQPCPDHFDPSIFVLGPEEEVCRPMDCIEFVCHSPAKFSAALPTPYAAYAPLVQQSDAIASLLAAAEEIDKSQSP</sequence>
<dbReference type="InterPro" id="IPR000679">
    <property type="entry name" value="Znf_GATA"/>
</dbReference>
<evidence type="ECO:0000259" key="9">
    <source>
        <dbReference type="PROSITE" id="PS50114"/>
    </source>
</evidence>
<feature type="compositionally biased region" description="Polar residues" evidence="8">
    <location>
        <begin position="77"/>
        <end position="86"/>
    </location>
</feature>
<feature type="compositionally biased region" description="Basic residues" evidence="8">
    <location>
        <begin position="93"/>
        <end position="104"/>
    </location>
</feature>
<dbReference type="AlphaFoldDB" id="B3RQ71"/>
<keyword evidence="11" id="KW-1185">Reference proteome</keyword>
<feature type="domain" description="GATA-type" evidence="9">
    <location>
        <begin position="9"/>
        <end position="33"/>
    </location>
</feature>
<dbReference type="GeneID" id="6750822"/>
<dbReference type="GO" id="GO:0008270">
    <property type="term" value="F:zinc ion binding"/>
    <property type="evidence" value="ECO:0007669"/>
    <property type="project" value="UniProtKB-KW"/>
</dbReference>
<name>B3RQ71_TRIAD</name>
<dbReference type="EMBL" id="DS985242">
    <property type="protein sequence ID" value="EDV28300.1"/>
    <property type="molecule type" value="Genomic_DNA"/>
</dbReference>
<dbReference type="GO" id="GO:0006355">
    <property type="term" value="P:regulation of DNA-templated transcription"/>
    <property type="evidence" value="ECO:0007669"/>
    <property type="project" value="InterPro"/>
</dbReference>
<evidence type="ECO:0000256" key="4">
    <source>
        <dbReference type="ARBA" id="ARBA00022771"/>
    </source>
</evidence>
<dbReference type="KEGG" id="tad:TRIADDRAFT_53798"/>
<proteinExistence type="predicted"/>
<evidence type="ECO:0000313" key="11">
    <source>
        <dbReference type="Proteomes" id="UP000009022"/>
    </source>
</evidence>
<evidence type="ECO:0000256" key="3">
    <source>
        <dbReference type="ARBA" id="ARBA00022723"/>
    </source>
</evidence>
<organism evidence="10 11">
    <name type="scientific">Trichoplax adhaerens</name>
    <name type="common">Trichoplax reptans</name>
    <dbReference type="NCBI Taxonomy" id="10228"/>
    <lineage>
        <taxon>Eukaryota</taxon>
        <taxon>Metazoa</taxon>
        <taxon>Placozoa</taxon>
        <taxon>Uniplacotomia</taxon>
        <taxon>Trichoplacea</taxon>
        <taxon>Trichoplacidae</taxon>
        <taxon>Trichoplax</taxon>
    </lineage>
</organism>
<dbReference type="RefSeq" id="XP_002110134.1">
    <property type="nucleotide sequence ID" value="XM_002110098.1"/>
</dbReference>
<evidence type="ECO:0000256" key="2">
    <source>
        <dbReference type="ARBA" id="ARBA00014943"/>
    </source>
</evidence>
<protein>
    <recommendedName>
        <fullName evidence="2">GATA zinc finger domain-containing protein 1</fullName>
    </recommendedName>
</protein>
<keyword evidence="4 7" id="KW-0863">Zinc-finger</keyword>
<dbReference type="PANTHER" id="PTHR13340">
    <property type="entry name" value="GATA ZINC FINGER DOMAIN-CONTAINING"/>
    <property type="match status" value="1"/>
</dbReference>
<evidence type="ECO:0000313" key="10">
    <source>
        <dbReference type="EMBL" id="EDV28300.1"/>
    </source>
</evidence>
<keyword evidence="3" id="KW-0479">Metal-binding</keyword>
<dbReference type="PhylomeDB" id="B3RQ71"/>
<dbReference type="OrthoDB" id="9994231at2759"/>
<dbReference type="STRING" id="10228.B3RQ71"/>
<dbReference type="InParanoid" id="B3RQ71"/>
<dbReference type="GO" id="GO:0005634">
    <property type="term" value="C:nucleus"/>
    <property type="evidence" value="ECO:0007669"/>
    <property type="project" value="UniProtKB-SubCell"/>
</dbReference>
<accession>B3RQ71</accession>
<dbReference type="eggNOG" id="ENOG502QUY5">
    <property type="taxonomic scope" value="Eukaryota"/>
</dbReference>
<dbReference type="GO" id="GO:0043565">
    <property type="term" value="F:sequence-specific DNA binding"/>
    <property type="evidence" value="ECO:0007669"/>
    <property type="project" value="InterPro"/>
</dbReference>
<reference evidence="10 11" key="1">
    <citation type="journal article" date="2008" name="Nature">
        <title>The Trichoplax genome and the nature of placozoans.</title>
        <authorList>
            <person name="Srivastava M."/>
            <person name="Begovic E."/>
            <person name="Chapman J."/>
            <person name="Putnam N.H."/>
            <person name="Hellsten U."/>
            <person name="Kawashima T."/>
            <person name="Kuo A."/>
            <person name="Mitros T."/>
            <person name="Salamov A."/>
            <person name="Carpenter M.L."/>
            <person name="Signorovitch A.Y."/>
            <person name="Moreno M.A."/>
            <person name="Kamm K."/>
            <person name="Grimwood J."/>
            <person name="Schmutz J."/>
            <person name="Shapiro H."/>
            <person name="Grigoriev I.V."/>
            <person name="Buss L.W."/>
            <person name="Schierwater B."/>
            <person name="Dellaporta S.L."/>
            <person name="Rokhsar D.S."/>
        </authorList>
    </citation>
    <scope>NUCLEOTIDE SEQUENCE [LARGE SCALE GENOMIC DNA]</scope>
    <source>
        <strain evidence="10 11">Grell-BS-1999</strain>
    </source>
</reference>
<dbReference type="Proteomes" id="UP000009022">
    <property type="component" value="Unassembled WGS sequence"/>
</dbReference>
<dbReference type="HOGENOM" id="CLU_070432_0_0_1"/>
<gene>
    <name evidence="10" type="ORF">TRIADDRAFT_53798</name>
</gene>
<comment type="subcellular location">
    <subcellularLocation>
        <location evidence="1">Nucleus</location>
    </subcellularLocation>
</comment>
<dbReference type="PROSITE" id="PS50114">
    <property type="entry name" value="GATA_ZN_FINGER_2"/>
    <property type="match status" value="1"/>
</dbReference>
<dbReference type="CTD" id="6750822"/>
<dbReference type="SUPFAM" id="SSF57716">
    <property type="entry name" value="Glucocorticoid receptor-like (DNA-binding domain)"/>
    <property type="match status" value="1"/>
</dbReference>
<dbReference type="FunCoup" id="B3RQ71">
    <property type="interactions" value="1366"/>
</dbReference>
<keyword evidence="6" id="KW-0539">Nucleus</keyword>
<evidence type="ECO:0000256" key="1">
    <source>
        <dbReference type="ARBA" id="ARBA00004123"/>
    </source>
</evidence>
<dbReference type="GO" id="GO:0006325">
    <property type="term" value="P:chromatin organization"/>
    <property type="evidence" value="ECO:0000318"/>
    <property type="project" value="GO_Central"/>
</dbReference>
<evidence type="ECO:0000256" key="5">
    <source>
        <dbReference type="ARBA" id="ARBA00022833"/>
    </source>
</evidence>
<dbReference type="PANTHER" id="PTHR13340:SF2">
    <property type="entry name" value="GATA ZINC FINGER DOMAIN-CONTAINING PROTEIN 1"/>
    <property type="match status" value="1"/>
</dbReference>
<dbReference type="InterPro" id="IPR039050">
    <property type="entry name" value="GATAD1"/>
</dbReference>
<evidence type="ECO:0000256" key="8">
    <source>
        <dbReference type="SAM" id="MobiDB-lite"/>
    </source>
</evidence>
<evidence type="ECO:0000256" key="6">
    <source>
        <dbReference type="ARBA" id="ARBA00023242"/>
    </source>
</evidence>
<feature type="compositionally biased region" description="Low complexity" evidence="8">
    <location>
        <begin position="42"/>
        <end position="65"/>
    </location>
</feature>
<evidence type="ECO:0000256" key="7">
    <source>
        <dbReference type="PROSITE-ProRule" id="PRU00094"/>
    </source>
</evidence>
<keyword evidence="5" id="KW-0862">Zinc</keyword>